<name>A0ABR2H0T9_9EUKA</name>
<comment type="caution">
    <text evidence="1">The sequence shown here is derived from an EMBL/GenBank/DDBJ whole genome shotgun (WGS) entry which is preliminary data.</text>
</comment>
<evidence type="ECO:0000313" key="2">
    <source>
        <dbReference type="Proteomes" id="UP001470230"/>
    </source>
</evidence>
<organism evidence="1 2">
    <name type="scientific">Tritrichomonas musculus</name>
    <dbReference type="NCBI Taxonomy" id="1915356"/>
    <lineage>
        <taxon>Eukaryota</taxon>
        <taxon>Metamonada</taxon>
        <taxon>Parabasalia</taxon>
        <taxon>Tritrichomonadida</taxon>
        <taxon>Tritrichomonadidae</taxon>
        <taxon>Tritrichomonas</taxon>
    </lineage>
</organism>
<dbReference type="Gene3D" id="1.25.40.10">
    <property type="entry name" value="Tetratricopeptide repeat domain"/>
    <property type="match status" value="1"/>
</dbReference>
<protein>
    <submittedName>
        <fullName evidence="1">Uncharacterized protein</fullName>
    </submittedName>
</protein>
<dbReference type="Proteomes" id="UP001470230">
    <property type="component" value="Unassembled WGS sequence"/>
</dbReference>
<dbReference type="SUPFAM" id="SSF81901">
    <property type="entry name" value="HCP-like"/>
    <property type="match status" value="1"/>
</dbReference>
<keyword evidence="2" id="KW-1185">Reference proteome</keyword>
<dbReference type="EMBL" id="JAPFFF010000050">
    <property type="protein sequence ID" value="KAK8839745.1"/>
    <property type="molecule type" value="Genomic_DNA"/>
</dbReference>
<evidence type="ECO:0000313" key="1">
    <source>
        <dbReference type="EMBL" id="KAK8839745.1"/>
    </source>
</evidence>
<sequence>MITIWKEASFYYSRRTEKREGHCMYYYGLFLFDRDGIEQNHEESIEWIIKARNKYVIEADYLLCRLLRYGVIQVVNENLAYYPF</sequence>
<dbReference type="InterPro" id="IPR011990">
    <property type="entry name" value="TPR-like_helical_dom_sf"/>
</dbReference>
<reference evidence="1 2" key="1">
    <citation type="submission" date="2024-04" db="EMBL/GenBank/DDBJ databases">
        <title>Tritrichomonas musculus Genome.</title>
        <authorList>
            <person name="Alves-Ferreira E."/>
            <person name="Grigg M."/>
            <person name="Lorenzi H."/>
            <person name="Galac M."/>
        </authorList>
    </citation>
    <scope>NUCLEOTIDE SEQUENCE [LARGE SCALE GENOMIC DNA]</scope>
    <source>
        <strain evidence="1 2">EAF2021</strain>
    </source>
</reference>
<accession>A0ABR2H0T9</accession>
<proteinExistence type="predicted"/>
<gene>
    <name evidence="1" type="ORF">M9Y10_031450</name>
</gene>